<dbReference type="EMBL" id="LQCI01000010">
    <property type="protein sequence ID" value="KZB85663.1"/>
    <property type="molecule type" value="Genomic_DNA"/>
</dbReference>
<evidence type="ECO:0000313" key="4">
    <source>
        <dbReference type="Proteomes" id="UP000076321"/>
    </source>
</evidence>
<evidence type="ECO:0000256" key="1">
    <source>
        <dbReference type="SAM" id="SignalP"/>
    </source>
</evidence>
<evidence type="ECO:0000313" key="3">
    <source>
        <dbReference type="EMBL" id="OKA10583.1"/>
    </source>
</evidence>
<proteinExistence type="predicted"/>
<evidence type="ECO:0000313" key="5">
    <source>
        <dbReference type="Proteomes" id="UP000186883"/>
    </source>
</evidence>
<comment type="caution">
    <text evidence="2">The sequence shown here is derived from an EMBL/GenBank/DDBJ whole genome shotgun (WGS) entry which is preliminary data.</text>
</comment>
<dbReference type="Proteomes" id="UP000076321">
    <property type="component" value="Unassembled WGS sequence"/>
</dbReference>
<reference evidence="3 5" key="2">
    <citation type="submission" date="2016-11" db="EMBL/GenBank/DDBJ databases">
        <title>Genome sequencing of Amycolatopsis regifaucium.</title>
        <authorList>
            <person name="Mayilraj S."/>
            <person name="Kaur N."/>
        </authorList>
    </citation>
    <scope>NUCLEOTIDE SEQUENCE [LARGE SCALE GENOMIC DNA]</scope>
    <source>
        <strain evidence="3 5">GY080</strain>
    </source>
</reference>
<dbReference type="RefSeq" id="WP_061983176.1">
    <property type="nucleotide sequence ID" value="NZ_FOPQ01000013.1"/>
</dbReference>
<evidence type="ECO:0008006" key="6">
    <source>
        <dbReference type="Google" id="ProtNLM"/>
    </source>
</evidence>
<gene>
    <name evidence="3" type="ORF">ATP06_0204065</name>
    <name evidence="2" type="ORF">AVL48_29845</name>
</gene>
<reference evidence="2 4" key="1">
    <citation type="submission" date="2015-12" db="EMBL/GenBank/DDBJ databases">
        <title>Amycolatopsis regifaucium genome sequencing and assembly.</title>
        <authorList>
            <person name="Mayilraj S."/>
        </authorList>
    </citation>
    <scope>NUCLEOTIDE SEQUENCE [LARGE SCALE GENOMIC DNA]</scope>
    <source>
        <strain evidence="2 4">GY080</strain>
    </source>
</reference>
<feature type="signal peptide" evidence="1">
    <location>
        <begin position="1"/>
        <end position="31"/>
    </location>
</feature>
<dbReference type="AlphaFoldDB" id="A0A154MNV6"/>
<dbReference type="Proteomes" id="UP000186883">
    <property type="component" value="Unassembled WGS sequence"/>
</dbReference>
<name>A0A154MNV6_9PSEU</name>
<evidence type="ECO:0000313" key="2">
    <source>
        <dbReference type="EMBL" id="KZB85663.1"/>
    </source>
</evidence>
<dbReference type="EMBL" id="LOBU02000004">
    <property type="protein sequence ID" value="OKA10583.1"/>
    <property type="molecule type" value="Genomic_DNA"/>
</dbReference>
<sequence length="89" mass="9988">MNLRSRLRSFVPIMMAAMLFTAPLTTSTAAASPSTEVRESATSLAAAGSWHWVGWYPDPVLCAFFGATTGRQFECRYTFPWSWDLYVWG</sequence>
<keyword evidence="1" id="KW-0732">Signal</keyword>
<keyword evidence="5" id="KW-1185">Reference proteome</keyword>
<feature type="chain" id="PRO_5010637130" description="Secreted protein" evidence="1">
    <location>
        <begin position="32"/>
        <end position="89"/>
    </location>
</feature>
<organism evidence="2 4">
    <name type="scientific">Amycolatopsis regifaucium</name>
    <dbReference type="NCBI Taxonomy" id="546365"/>
    <lineage>
        <taxon>Bacteria</taxon>
        <taxon>Bacillati</taxon>
        <taxon>Actinomycetota</taxon>
        <taxon>Actinomycetes</taxon>
        <taxon>Pseudonocardiales</taxon>
        <taxon>Pseudonocardiaceae</taxon>
        <taxon>Amycolatopsis</taxon>
    </lineage>
</organism>
<accession>A0A154MNV6</accession>
<protein>
    <recommendedName>
        <fullName evidence="6">Secreted protein</fullName>
    </recommendedName>
</protein>